<accession>A0A1I2NAU1</accession>
<proteinExistence type="predicted"/>
<sequence>MELFDLIRQDAYISINKELARNIGLIETVLYSELVSKYKYWKDREQLTEEEWFYCTSEQLEHDTATSRKKRETAIRNLKKQGLIETKRIGLPAKTHYKITFKIYELLNQGTNKNALNVQTDDIRSSEDKNQDEDCHNQYAQNGQTGMNETDKKERPKRTTNKNRVKNHISNKNRIQSIYNEGYSLVGSRLESWNEQIDEHKVSSIINQYQKFKELLSEQQFIHVVSNVLEQPVKSSFEGLLHKSLENKCDSKKEVLPSWLKGTQDNSQGADEVCLDNLAQRVKRLTG</sequence>
<dbReference type="RefSeq" id="WP_089752057.1">
    <property type="nucleotide sequence ID" value="NZ_FOOG01000017.1"/>
</dbReference>
<dbReference type="OrthoDB" id="2968228at2"/>
<reference evidence="3" key="1">
    <citation type="submission" date="2016-10" db="EMBL/GenBank/DDBJ databases">
        <authorList>
            <person name="Varghese N."/>
            <person name="Submissions S."/>
        </authorList>
    </citation>
    <scope>NUCLEOTIDE SEQUENCE [LARGE SCALE GENOMIC DNA]</scope>
    <source>
        <strain evidence="3">FP5</strain>
    </source>
</reference>
<feature type="compositionally biased region" description="Polar residues" evidence="1">
    <location>
        <begin position="138"/>
        <end position="148"/>
    </location>
</feature>
<feature type="compositionally biased region" description="Basic and acidic residues" evidence="1">
    <location>
        <begin position="123"/>
        <end position="136"/>
    </location>
</feature>
<dbReference type="AlphaFoldDB" id="A0A1I2NAU1"/>
<dbReference type="EMBL" id="FOOG01000017">
    <property type="protein sequence ID" value="SFF98847.1"/>
    <property type="molecule type" value="Genomic_DNA"/>
</dbReference>
<protein>
    <recommendedName>
        <fullName evidence="4">DnaD and phage-associated domain-containing protein</fullName>
    </recommendedName>
</protein>
<keyword evidence="3" id="KW-1185">Reference proteome</keyword>
<gene>
    <name evidence="2" type="ORF">SAMN05216353_11750</name>
</gene>
<organism evidence="2 3">
    <name type="scientific">Halobacillus alkaliphilus</name>
    <dbReference type="NCBI Taxonomy" id="396056"/>
    <lineage>
        <taxon>Bacteria</taxon>
        <taxon>Bacillati</taxon>
        <taxon>Bacillota</taxon>
        <taxon>Bacilli</taxon>
        <taxon>Bacillales</taxon>
        <taxon>Bacillaceae</taxon>
        <taxon>Halobacillus</taxon>
    </lineage>
</organism>
<feature type="compositionally biased region" description="Basic residues" evidence="1">
    <location>
        <begin position="155"/>
        <end position="165"/>
    </location>
</feature>
<evidence type="ECO:0000313" key="3">
    <source>
        <dbReference type="Proteomes" id="UP000198897"/>
    </source>
</evidence>
<evidence type="ECO:0008006" key="4">
    <source>
        <dbReference type="Google" id="ProtNLM"/>
    </source>
</evidence>
<name>A0A1I2NAU1_9BACI</name>
<evidence type="ECO:0000256" key="1">
    <source>
        <dbReference type="SAM" id="MobiDB-lite"/>
    </source>
</evidence>
<dbReference type="Proteomes" id="UP000198897">
    <property type="component" value="Unassembled WGS sequence"/>
</dbReference>
<feature type="region of interest" description="Disordered" evidence="1">
    <location>
        <begin position="123"/>
        <end position="165"/>
    </location>
</feature>
<evidence type="ECO:0000313" key="2">
    <source>
        <dbReference type="EMBL" id="SFF98847.1"/>
    </source>
</evidence>